<keyword evidence="3" id="KW-1185">Reference proteome</keyword>
<dbReference type="EMBL" id="WOGU01000009">
    <property type="protein sequence ID" value="MUN63791.1"/>
    <property type="molecule type" value="Genomic_DNA"/>
</dbReference>
<evidence type="ECO:0000313" key="3">
    <source>
        <dbReference type="Proteomes" id="UP000436989"/>
    </source>
</evidence>
<dbReference type="Proteomes" id="UP000436989">
    <property type="component" value="Unassembled WGS sequence"/>
</dbReference>
<feature type="domain" description="ANTAR" evidence="1">
    <location>
        <begin position="166"/>
        <end position="227"/>
    </location>
</feature>
<sequence length="251" mass="26363">MGASTTQLAELARVVIGLGQQSSATHGSMVAAVAQAAAAHIPGARWASVTVAAHSRLRTLAASAPVAQHADALQEDLTAPAMAPNPAPMLQVSQDLLQERRWSGMGPRMHHRLGLRSLLTHRLHLAGEPETVAALNLYSDAPDAFEESAAWGAGLLGAHGALAVSAQLAEQQAARLERSLPRTREIGVAVGVLMARYGSTRDEALELLRRAGRDSHQPVAAIAAEVIDSEVHRLPPMPTSLGAPWNHIPPA</sequence>
<dbReference type="PROSITE" id="PS50921">
    <property type="entry name" value="ANTAR"/>
    <property type="match status" value="1"/>
</dbReference>
<gene>
    <name evidence="2" type="ORF">GMA12_11680</name>
</gene>
<dbReference type="InterPro" id="IPR012074">
    <property type="entry name" value="GAF_ANTAR"/>
</dbReference>
<dbReference type="InterPro" id="IPR011006">
    <property type="entry name" value="CheY-like_superfamily"/>
</dbReference>
<dbReference type="RefSeq" id="WP_156269685.1">
    <property type="nucleotide sequence ID" value="NZ_WOGU01000009.1"/>
</dbReference>
<dbReference type="SMART" id="SM01012">
    <property type="entry name" value="ANTAR"/>
    <property type="match status" value="1"/>
</dbReference>
<dbReference type="PIRSF" id="PIRSF036625">
    <property type="entry name" value="GAF_ANTAR"/>
    <property type="match status" value="1"/>
</dbReference>
<proteinExistence type="predicted"/>
<dbReference type="InterPro" id="IPR005561">
    <property type="entry name" value="ANTAR"/>
</dbReference>
<accession>A0A6N8GL08</accession>
<protein>
    <submittedName>
        <fullName evidence="2">ANTAR domain-containing protein</fullName>
    </submittedName>
</protein>
<name>A0A6N8GL08_9MICC</name>
<organism evidence="2 3">
    <name type="scientific">Kocuria sediminis</name>
    <dbReference type="NCBI Taxonomy" id="1038857"/>
    <lineage>
        <taxon>Bacteria</taxon>
        <taxon>Bacillati</taxon>
        <taxon>Actinomycetota</taxon>
        <taxon>Actinomycetes</taxon>
        <taxon>Micrococcales</taxon>
        <taxon>Micrococcaceae</taxon>
        <taxon>Kocuria</taxon>
    </lineage>
</organism>
<dbReference type="SUPFAM" id="SSF52172">
    <property type="entry name" value="CheY-like"/>
    <property type="match status" value="1"/>
</dbReference>
<evidence type="ECO:0000313" key="2">
    <source>
        <dbReference type="EMBL" id="MUN63791.1"/>
    </source>
</evidence>
<dbReference type="InterPro" id="IPR036388">
    <property type="entry name" value="WH-like_DNA-bd_sf"/>
</dbReference>
<dbReference type="AlphaFoldDB" id="A0A6N8GL08"/>
<dbReference type="GO" id="GO:0003723">
    <property type="term" value="F:RNA binding"/>
    <property type="evidence" value="ECO:0007669"/>
    <property type="project" value="InterPro"/>
</dbReference>
<comment type="caution">
    <text evidence="2">The sequence shown here is derived from an EMBL/GenBank/DDBJ whole genome shotgun (WGS) entry which is preliminary data.</text>
</comment>
<dbReference type="Gene3D" id="1.10.10.10">
    <property type="entry name" value="Winged helix-like DNA-binding domain superfamily/Winged helix DNA-binding domain"/>
    <property type="match status" value="1"/>
</dbReference>
<dbReference type="Pfam" id="PF03861">
    <property type="entry name" value="ANTAR"/>
    <property type="match status" value="1"/>
</dbReference>
<evidence type="ECO:0000259" key="1">
    <source>
        <dbReference type="PROSITE" id="PS50921"/>
    </source>
</evidence>
<reference evidence="2 3" key="1">
    <citation type="submission" date="2019-12" db="EMBL/GenBank/DDBJ databases">
        <authorList>
            <person name="Shi Y."/>
        </authorList>
    </citation>
    <scope>NUCLEOTIDE SEQUENCE [LARGE SCALE GENOMIC DNA]</scope>
    <source>
        <strain evidence="2 3">JCM 17929</strain>
    </source>
</reference>